<reference evidence="3" key="1">
    <citation type="submission" date="2023-07" db="EMBL/GenBank/DDBJ databases">
        <title>Study on multiphase classification of strain Alteromonas salexigens isolated from the Yellow Sea.</title>
        <authorList>
            <person name="Sun L."/>
        </authorList>
    </citation>
    <scope>NUCLEOTIDE SEQUENCE [LARGE SCALE GENOMIC DNA]</scope>
    <source>
        <strain evidence="3">ASW11-19</strain>
    </source>
</reference>
<comment type="caution">
    <text evidence="2">The sequence shown here is derived from an EMBL/GenBank/DDBJ whole genome shotgun (WGS) entry which is preliminary data.</text>
</comment>
<keyword evidence="1" id="KW-1133">Transmembrane helix</keyword>
<name>A0ABT2VKC6_9ALTE</name>
<dbReference type="Pfam" id="PF10688">
    <property type="entry name" value="Imp-YgjV"/>
    <property type="match status" value="1"/>
</dbReference>
<dbReference type="Proteomes" id="UP001209257">
    <property type="component" value="Unassembled WGS sequence"/>
</dbReference>
<evidence type="ECO:0000313" key="2">
    <source>
        <dbReference type="EMBL" id="MCU7553732.1"/>
    </source>
</evidence>
<protein>
    <submittedName>
        <fullName evidence="2">YgjV family protein</fullName>
    </submittedName>
</protein>
<feature type="transmembrane region" description="Helical" evidence="1">
    <location>
        <begin position="28"/>
        <end position="58"/>
    </location>
</feature>
<proteinExistence type="predicted"/>
<keyword evidence="1" id="KW-0812">Transmembrane</keyword>
<evidence type="ECO:0000313" key="3">
    <source>
        <dbReference type="Proteomes" id="UP001209257"/>
    </source>
</evidence>
<evidence type="ECO:0000256" key="1">
    <source>
        <dbReference type="SAM" id="Phobius"/>
    </source>
</evidence>
<feature type="transmembrane region" description="Helical" evidence="1">
    <location>
        <begin position="96"/>
        <end position="115"/>
    </location>
</feature>
<sequence>MQYLAEGFGALAVILNFIGYRQNHVDRYLIISAGALLSVSIHFFMLDAMAAGVGCMLASIRNIVALKSRAHSILALFVAANLAFFAFEWFVLEHSWIIIIAYSSSLIFTIGSIVLRDAMKIRQWFLVAESLGLAYALLVGSIFGTIFNISNLFSIITKLIQEKRRLAKPEQTSDNHTV</sequence>
<keyword evidence="3" id="KW-1185">Reference proteome</keyword>
<dbReference type="RefSeq" id="WP_262992468.1">
    <property type="nucleotide sequence ID" value="NZ_JAOTJC010000005.1"/>
</dbReference>
<organism evidence="2 3">
    <name type="scientific">Alteromonas salexigens</name>
    <dbReference type="NCBI Taxonomy" id="2982530"/>
    <lineage>
        <taxon>Bacteria</taxon>
        <taxon>Pseudomonadati</taxon>
        <taxon>Pseudomonadota</taxon>
        <taxon>Gammaproteobacteria</taxon>
        <taxon>Alteromonadales</taxon>
        <taxon>Alteromonadaceae</taxon>
        <taxon>Alteromonas/Salinimonas group</taxon>
        <taxon>Alteromonas</taxon>
    </lineage>
</organism>
<keyword evidence="1" id="KW-0472">Membrane</keyword>
<feature type="transmembrane region" description="Helical" evidence="1">
    <location>
        <begin position="124"/>
        <end position="147"/>
    </location>
</feature>
<dbReference type="EMBL" id="JAOTJC010000005">
    <property type="protein sequence ID" value="MCU7553732.1"/>
    <property type="molecule type" value="Genomic_DNA"/>
</dbReference>
<gene>
    <name evidence="2" type="ORF">OCL06_03860</name>
</gene>
<feature type="transmembrane region" description="Helical" evidence="1">
    <location>
        <begin position="70"/>
        <end position="90"/>
    </location>
</feature>
<accession>A0ABT2VKC6</accession>
<dbReference type="InterPro" id="IPR019629">
    <property type="entry name" value="Uncharacterised_HI1736/YgjV"/>
</dbReference>